<sequence length="39" mass="4479">MAKRKKVKRSKDRKIFVKAADKTKKININPVVSRGGIRL</sequence>
<dbReference type="EMBL" id="PP511415">
    <property type="protein sequence ID" value="XCD04037.1"/>
    <property type="molecule type" value="Genomic_DNA"/>
</dbReference>
<dbReference type="EMBL" id="PP511821">
    <property type="protein sequence ID" value="XCD07862.1"/>
    <property type="molecule type" value="Genomic_DNA"/>
</dbReference>
<evidence type="ECO:0000313" key="1">
    <source>
        <dbReference type="EMBL" id="XCD03423.1"/>
    </source>
</evidence>
<name>A0AAU8AUA9_9VIRU</name>
<evidence type="ECO:0000313" key="4">
    <source>
        <dbReference type="EMBL" id="XCD07862.1"/>
    </source>
</evidence>
<protein>
    <submittedName>
        <fullName evidence="1">DNA binding protein</fullName>
    </submittedName>
</protein>
<accession>A0AAU8AUA9</accession>
<reference evidence="1" key="1">
    <citation type="submission" date="2024-03" db="EMBL/GenBank/DDBJ databases">
        <title>Diverse circular DNA viruses in blood, oral, and fecal samples of captive lemurs.</title>
        <authorList>
            <person name="Paietta E.N."/>
            <person name="Kraberger S."/>
            <person name="Lund M.C."/>
            <person name="Custer J.M."/>
            <person name="Vargas K.M."/>
            <person name="Ehmke E.E."/>
            <person name="Yoder A.D."/>
            <person name="Varsani A."/>
        </authorList>
    </citation>
    <scope>NUCLEOTIDE SEQUENCE</scope>
    <source>
        <strain evidence="1">Duke_18_63</strain>
        <strain evidence="2">Duke_21_76</strain>
        <strain evidence="3">Duke_23FS_47</strain>
        <strain evidence="4">Duke_28FS_87</strain>
    </source>
</reference>
<dbReference type="EMBL" id="PP511355">
    <property type="protein sequence ID" value="XCD03423.1"/>
    <property type="molecule type" value="Genomic_DNA"/>
</dbReference>
<evidence type="ECO:0000313" key="3">
    <source>
        <dbReference type="EMBL" id="XCD04522.1"/>
    </source>
</evidence>
<dbReference type="EMBL" id="PP511470">
    <property type="protein sequence ID" value="XCD04522.1"/>
    <property type="molecule type" value="Genomic_DNA"/>
</dbReference>
<evidence type="ECO:0000313" key="2">
    <source>
        <dbReference type="EMBL" id="XCD04037.1"/>
    </source>
</evidence>
<organism evidence="1">
    <name type="scientific">Dulem virus 169</name>
    <dbReference type="NCBI Taxonomy" id="3145646"/>
    <lineage>
        <taxon>Viruses</taxon>
        <taxon>Monodnaviria</taxon>
        <taxon>Sangervirae</taxon>
        <taxon>Phixviricota</taxon>
        <taxon>Malgrandaviricetes</taxon>
        <taxon>Petitvirales</taxon>
        <taxon>Microviridae</taxon>
        <taxon>Microvirus</taxon>
    </lineage>
</organism>
<proteinExistence type="predicted"/>